<dbReference type="PANTHER" id="PTHR11649:SF13">
    <property type="entry name" value="ENGB-TYPE G DOMAIN-CONTAINING PROTEIN"/>
    <property type="match status" value="1"/>
</dbReference>
<gene>
    <name evidence="12" type="ORF">CHLRE_12g524950v5</name>
</gene>
<feature type="compositionally biased region" description="Basic and acidic residues" evidence="10">
    <location>
        <begin position="203"/>
        <end position="212"/>
    </location>
</feature>
<keyword evidence="8" id="KW-0717">Septation</keyword>
<feature type="compositionally biased region" description="Low complexity" evidence="10">
    <location>
        <begin position="73"/>
        <end position="83"/>
    </location>
</feature>
<keyword evidence="13" id="KW-1185">Reference proteome</keyword>
<dbReference type="PROSITE" id="PS51706">
    <property type="entry name" value="G_ENGB"/>
    <property type="match status" value="1"/>
</dbReference>
<evidence type="ECO:0000256" key="5">
    <source>
        <dbReference type="ARBA" id="ARBA00022741"/>
    </source>
</evidence>
<dbReference type="InterPro" id="IPR030393">
    <property type="entry name" value="G_ENGB_dom"/>
</dbReference>
<evidence type="ECO:0000256" key="2">
    <source>
        <dbReference type="ARBA" id="ARBA00009638"/>
    </source>
</evidence>
<dbReference type="InterPro" id="IPR027417">
    <property type="entry name" value="P-loop_NTPase"/>
</dbReference>
<dbReference type="OrthoDB" id="391988at2759"/>
<dbReference type="EMBL" id="CM008973">
    <property type="protein sequence ID" value="PNW75386.1"/>
    <property type="molecule type" value="Genomic_DNA"/>
</dbReference>
<keyword evidence="6" id="KW-0460">Magnesium</keyword>
<dbReference type="PANTHER" id="PTHR11649">
    <property type="entry name" value="MSS1/TRME-RELATED GTP-BINDING PROTEIN"/>
    <property type="match status" value="1"/>
</dbReference>
<proteinExistence type="inferred from homology"/>
<dbReference type="HAMAP" id="MF_00321">
    <property type="entry name" value="GTPase_EngB"/>
    <property type="match status" value="1"/>
</dbReference>
<keyword evidence="5" id="KW-0547">Nucleotide-binding</keyword>
<dbReference type="KEGG" id="cre:CHLRE_12g524950v5"/>
<reference evidence="12 13" key="1">
    <citation type="journal article" date="2007" name="Science">
        <title>The Chlamydomonas genome reveals the evolution of key animal and plant functions.</title>
        <authorList>
            <person name="Merchant S.S."/>
            <person name="Prochnik S.E."/>
            <person name="Vallon O."/>
            <person name="Harris E.H."/>
            <person name="Karpowicz S.J."/>
            <person name="Witman G.B."/>
            <person name="Terry A."/>
            <person name="Salamov A."/>
            <person name="Fritz-Laylin L.K."/>
            <person name="Marechal-Drouard L."/>
            <person name="Marshall W.F."/>
            <person name="Qu L.H."/>
            <person name="Nelson D.R."/>
            <person name="Sanderfoot A.A."/>
            <person name="Spalding M.H."/>
            <person name="Kapitonov V.V."/>
            <person name="Ren Q."/>
            <person name="Ferris P."/>
            <person name="Lindquist E."/>
            <person name="Shapiro H."/>
            <person name="Lucas S.M."/>
            <person name="Grimwood J."/>
            <person name="Schmutz J."/>
            <person name="Cardol P."/>
            <person name="Cerutti H."/>
            <person name="Chanfreau G."/>
            <person name="Chen C.L."/>
            <person name="Cognat V."/>
            <person name="Croft M.T."/>
            <person name="Dent R."/>
            <person name="Dutcher S."/>
            <person name="Fernandez E."/>
            <person name="Fukuzawa H."/>
            <person name="Gonzalez-Ballester D."/>
            <person name="Gonzalez-Halphen D."/>
            <person name="Hallmann A."/>
            <person name="Hanikenne M."/>
            <person name="Hippler M."/>
            <person name="Inwood W."/>
            <person name="Jabbari K."/>
            <person name="Kalanon M."/>
            <person name="Kuras R."/>
            <person name="Lefebvre P.A."/>
            <person name="Lemaire S.D."/>
            <person name="Lobanov A.V."/>
            <person name="Lohr M."/>
            <person name="Manuell A."/>
            <person name="Meier I."/>
            <person name="Mets L."/>
            <person name="Mittag M."/>
            <person name="Mittelmeier T."/>
            <person name="Moroney J.V."/>
            <person name="Moseley J."/>
            <person name="Napoli C."/>
            <person name="Nedelcu A.M."/>
            <person name="Niyogi K."/>
            <person name="Novoselov S.V."/>
            <person name="Paulsen I.T."/>
            <person name="Pazour G."/>
            <person name="Purton S."/>
            <person name="Ral J.P."/>
            <person name="Riano-Pachon D.M."/>
            <person name="Riekhof W."/>
            <person name="Rymarquis L."/>
            <person name="Schroda M."/>
            <person name="Stern D."/>
            <person name="Umen J."/>
            <person name="Willows R."/>
            <person name="Wilson N."/>
            <person name="Zimmer S.L."/>
            <person name="Allmer J."/>
            <person name="Balk J."/>
            <person name="Bisova K."/>
            <person name="Chen C.J."/>
            <person name="Elias M."/>
            <person name="Gendler K."/>
            <person name="Hauser C."/>
            <person name="Lamb M.R."/>
            <person name="Ledford H."/>
            <person name="Long J.C."/>
            <person name="Minagawa J."/>
            <person name="Page M.D."/>
            <person name="Pan J."/>
            <person name="Pootakham W."/>
            <person name="Roje S."/>
            <person name="Rose A."/>
            <person name="Stahlberg E."/>
            <person name="Terauchi A.M."/>
            <person name="Yang P."/>
            <person name="Ball S."/>
            <person name="Bowler C."/>
            <person name="Dieckmann C.L."/>
            <person name="Gladyshev V.N."/>
            <person name="Green P."/>
            <person name="Jorgensen R."/>
            <person name="Mayfield S."/>
            <person name="Mueller-Roeber B."/>
            <person name="Rajamani S."/>
            <person name="Sayre R.T."/>
            <person name="Brokstein P."/>
            <person name="Dubchak I."/>
            <person name="Goodstein D."/>
            <person name="Hornick L."/>
            <person name="Huang Y.W."/>
            <person name="Jhaveri J."/>
            <person name="Luo Y."/>
            <person name="Martinez D."/>
            <person name="Ngau W.C."/>
            <person name="Otillar B."/>
            <person name="Poliakov A."/>
            <person name="Porter A."/>
            <person name="Szajkowski L."/>
            <person name="Werner G."/>
            <person name="Zhou K."/>
            <person name="Grigoriev I.V."/>
            <person name="Rokhsar D.S."/>
            <person name="Grossman A.R."/>
        </authorList>
    </citation>
    <scope>NUCLEOTIDE SEQUENCE [LARGE SCALE GENOMIC DNA]</scope>
    <source>
        <strain evidence="13">CC-503</strain>
    </source>
</reference>
<dbReference type="InterPro" id="IPR019987">
    <property type="entry name" value="GTP-bd_ribosome_bio_YsxC"/>
</dbReference>
<protein>
    <recommendedName>
        <fullName evidence="11">EngB-type G domain-containing protein</fullName>
    </recommendedName>
</protein>
<dbReference type="STRING" id="3055.A0A2K3D4C9"/>
<dbReference type="ExpressionAtlas" id="A0A2K3D4C9">
    <property type="expression patterns" value="baseline"/>
</dbReference>
<feature type="region of interest" description="Disordered" evidence="10">
    <location>
        <begin position="73"/>
        <end position="236"/>
    </location>
</feature>
<dbReference type="Gene3D" id="3.40.50.300">
    <property type="entry name" value="P-loop containing nucleotide triphosphate hydrolases"/>
    <property type="match status" value="1"/>
</dbReference>
<dbReference type="CDD" id="cd01876">
    <property type="entry name" value="YihA_EngB"/>
    <property type="match status" value="1"/>
</dbReference>
<evidence type="ECO:0000256" key="3">
    <source>
        <dbReference type="ARBA" id="ARBA00022618"/>
    </source>
</evidence>
<evidence type="ECO:0000313" key="12">
    <source>
        <dbReference type="EMBL" id="PNW75386.1"/>
    </source>
</evidence>
<dbReference type="InParanoid" id="A0A2K3D4C9"/>
<dbReference type="GO" id="GO:0046872">
    <property type="term" value="F:metal ion binding"/>
    <property type="evidence" value="ECO:0007669"/>
    <property type="project" value="UniProtKB-KW"/>
</dbReference>
<evidence type="ECO:0000256" key="10">
    <source>
        <dbReference type="SAM" id="MobiDB-lite"/>
    </source>
</evidence>
<feature type="domain" description="EngB-type G" evidence="11">
    <location>
        <begin position="391"/>
        <end position="570"/>
    </location>
</feature>
<dbReference type="InterPro" id="IPR006073">
    <property type="entry name" value="GTP-bd"/>
</dbReference>
<feature type="region of interest" description="Disordered" evidence="10">
    <location>
        <begin position="260"/>
        <end position="363"/>
    </location>
</feature>
<dbReference type="Pfam" id="PF01926">
    <property type="entry name" value="MMR_HSR1"/>
    <property type="match status" value="1"/>
</dbReference>
<evidence type="ECO:0000256" key="4">
    <source>
        <dbReference type="ARBA" id="ARBA00022723"/>
    </source>
</evidence>
<dbReference type="NCBIfam" id="TIGR03598">
    <property type="entry name" value="GTPase_YsxC"/>
    <property type="match status" value="1"/>
</dbReference>
<evidence type="ECO:0000259" key="11">
    <source>
        <dbReference type="PROSITE" id="PS51706"/>
    </source>
</evidence>
<dbReference type="Proteomes" id="UP000006906">
    <property type="component" value="Chromosome 12"/>
</dbReference>
<comment type="similarity">
    <text evidence="2">Belongs to the TRAFAC class TrmE-Era-EngA-EngB-Septin-like GTPase superfamily. EngB GTPase family.</text>
</comment>
<dbReference type="Gramene" id="PNW75386">
    <property type="protein sequence ID" value="PNW75386"/>
    <property type="gene ID" value="CHLRE_12g524950v5"/>
</dbReference>
<evidence type="ECO:0000256" key="8">
    <source>
        <dbReference type="ARBA" id="ARBA00023210"/>
    </source>
</evidence>
<feature type="compositionally biased region" description="Gly residues" evidence="10">
    <location>
        <begin position="84"/>
        <end position="94"/>
    </location>
</feature>
<feature type="compositionally biased region" description="Acidic residues" evidence="10">
    <location>
        <begin position="333"/>
        <end position="356"/>
    </location>
</feature>
<dbReference type="SUPFAM" id="SSF52540">
    <property type="entry name" value="P-loop containing nucleoside triphosphate hydrolases"/>
    <property type="match status" value="1"/>
</dbReference>
<accession>A0A2K3D4C9</accession>
<keyword evidence="3" id="KW-0132">Cell division</keyword>
<dbReference type="AlphaFoldDB" id="A0A2K3D4C9"/>
<dbReference type="GeneID" id="5722510"/>
<keyword evidence="7" id="KW-0342">GTP-binding</keyword>
<evidence type="ECO:0000256" key="7">
    <source>
        <dbReference type="ARBA" id="ARBA00023134"/>
    </source>
</evidence>
<dbReference type="PaxDb" id="3055-EDP00701"/>
<evidence type="ECO:0000256" key="9">
    <source>
        <dbReference type="ARBA" id="ARBA00023306"/>
    </source>
</evidence>
<feature type="compositionally biased region" description="Low complexity" evidence="10">
    <location>
        <begin position="217"/>
        <end position="236"/>
    </location>
</feature>
<feature type="compositionally biased region" description="Low complexity" evidence="10">
    <location>
        <begin position="119"/>
        <end position="162"/>
    </location>
</feature>
<organism evidence="12 13">
    <name type="scientific">Chlamydomonas reinhardtii</name>
    <name type="common">Chlamydomonas smithii</name>
    <dbReference type="NCBI Taxonomy" id="3055"/>
    <lineage>
        <taxon>Eukaryota</taxon>
        <taxon>Viridiplantae</taxon>
        <taxon>Chlorophyta</taxon>
        <taxon>core chlorophytes</taxon>
        <taxon>Chlorophyceae</taxon>
        <taxon>CS clade</taxon>
        <taxon>Chlamydomonadales</taxon>
        <taxon>Chlamydomonadaceae</taxon>
        <taxon>Chlamydomonas</taxon>
    </lineage>
</organism>
<comment type="cofactor">
    <cofactor evidence="1">
        <name>Mg(2+)</name>
        <dbReference type="ChEBI" id="CHEBI:18420"/>
    </cofactor>
</comment>
<keyword evidence="4" id="KW-0479">Metal-binding</keyword>
<keyword evidence="9" id="KW-0131">Cell cycle</keyword>
<evidence type="ECO:0000256" key="6">
    <source>
        <dbReference type="ARBA" id="ARBA00022842"/>
    </source>
</evidence>
<dbReference type="RefSeq" id="XP_001697009.2">
    <property type="nucleotide sequence ID" value="XM_001696957.3"/>
</dbReference>
<feature type="compositionally biased region" description="Acidic residues" evidence="10">
    <location>
        <begin position="298"/>
        <end position="326"/>
    </location>
</feature>
<dbReference type="GO" id="GO:0051301">
    <property type="term" value="P:cell division"/>
    <property type="evidence" value="ECO:0007669"/>
    <property type="project" value="UniProtKB-KW"/>
</dbReference>
<evidence type="ECO:0000256" key="1">
    <source>
        <dbReference type="ARBA" id="ARBA00001946"/>
    </source>
</evidence>
<dbReference type="GO" id="GO:0005525">
    <property type="term" value="F:GTP binding"/>
    <property type="evidence" value="ECO:0007669"/>
    <property type="project" value="UniProtKB-KW"/>
</dbReference>
<evidence type="ECO:0000313" key="13">
    <source>
        <dbReference type="Proteomes" id="UP000006906"/>
    </source>
</evidence>
<sequence>MQSILSSCSLPALHQERILSGRRATCSNSATSLPVTFLGSRPPILQRGGHGLDCAVTAGAARGAVVVVAAAGRPAPGGKRSGPPGKGSPGGPKGAKGKPSGSSDSSAKPKPKAPGGGATKPPQRQQSSSSSSSSASGDARRPGTGAAAAGLNSKMPRPAGASAPPPPQAVQPPSSALSRLPVARPMTRGSSPAELSAFAAARDAADAAEARARRGKSSGTAEDSASDGSASAAAAVAGASVVAAGPLLGRLLNANTLPREAAGAAPGSGSGNGSIGASALAQKGLAGPGAASRQVQEANDDEDEEEDEGMDEQEEGEDGEEEEGDSDGFLLVADEDAGEEGGADDVEGEDEEEGEMFPEIQLNLPPPTKVKVKAAEYMQSCVTVADCPPPRYPEFAVIGRSNVGKSSLINMITGRKDLALVSKEPGKTKCINHFIINENWYLVDLPGYGFAKVGFQGRQQFDTFTKEYFNTRPNLAMVLLLVDASIKPQRIDLEYANWLTDNEVPFTIVFTKADKRRKGLTAAVRDSHVTAFKRALLQDLAYLPPSLLTSAAKGLGRGELLSFIAGLRVAYERSGRLEAIRQGMI</sequence>
<name>A0A2K3D4C9_CHLRE</name>
<feature type="compositionally biased region" description="Low complexity" evidence="10">
    <location>
        <begin position="97"/>
        <end position="108"/>
    </location>
</feature>